<accession>A0A9W8UNP3</accession>
<evidence type="ECO:0000313" key="2">
    <source>
        <dbReference type="Proteomes" id="UP001144673"/>
    </source>
</evidence>
<dbReference type="Proteomes" id="UP001144673">
    <property type="component" value="Unassembled WGS sequence"/>
</dbReference>
<dbReference type="KEGG" id="amus:LMH87_008708"/>
<gene>
    <name evidence="1" type="ORF">LMH87_008708</name>
</gene>
<name>A0A9W8UNP3_AKAMU</name>
<sequence length="111" mass="12281">MTGLATTALSIPALPAGLVVEANRLPIVKVVEPRGRRRIDKEEKKPKTSYFGANGNEYYMQNIVRMLSSDLPTPRYSAAVEAIYSVTQERQQRRSPVITQPLVFSSGMEAA</sequence>
<reference evidence="1" key="1">
    <citation type="journal article" date="2023" name="Access Microbiol">
        <title>De-novo genome assembly for Akanthomyces muscarius, a biocontrol agent of insect agricultural pests.</title>
        <authorList>
            <person name="Erdos Z."/>
            <person name="Studholme D.J."/>
            <person name="Raymond B."/>
            <person name="Sharma M."/>
        </authorList>
    </citation>
    <scope>NUCLEOTIDE SEQUENCE</scope>
    <source>
        <strain evidence="1">Ve6</strain>
    </source>
</reference>
<dbReference type="RefSeq" id="XP_056056536.1">
    <property type="nucleotide sequence ID" value="XM_056201922.1"/>
</dbReference>
<keyword evidence="2" id="KW-1185">Reference proteome</keyword>
<evidence type="ECO:0000313" key="1">
    <source>
        <dbReference type="EMBL" id="KAJ4158169.1"/>
    </source>
</evidence>
<dbReference type="AlphaFoldDB" id="A0A9W8UNP3"/>
<dbReference type="GeneID" id="80895867"/>
<comment type="caution">
    <text evidence="1">The sequence shown here is derived from an EMBL/GenBank/DDBJ whole genome shotgun (WGS) entry which is preliminary data.</text>
</comment>
<dbReference type="EMBL" id="JAJHUN010000006">
    <property type="protein sequence ID" value="KAJ4158169.1"/>
    <property type="molecule type" value="Genomic_DNA"/>
</dbReference>
<proteinExistence type="predicted"/>
<organism evidence="1 2">
    <name type="scientific">Akanthomyces muscarius</name>
    <name type="common">Entomopathogenic fungus</name>
    <name type="synonym">Lecanicillium muscarium</name>
    <dbReference type="NCBI Taxonomy" id="2231603"/>
    <lineage>
        <taxon>Eukaryota</taxon>
        <taxon>Fungi</taxon>
        <taxon>Dikarya</taxon>
        <taxon>Ascomycota</taxon>
        <taxon>Pezizomycotina</taxon>
        <taxon>Sordariomycetes</taxon>
        <taxon>Hypocreomycetidae</taxon>
        <taxon>Hypocreales</taxon>
        <taxon>Cordycipitaceae</taxon>
        <taxon>Akanthomyces</taxon>
    </lineage>
</organism>
<protein>
    <submittedName>
        <fullName evidence="1">Uncharacterized protein</fullName>
    </submittedName>
</protein>